<organism evidence="2 3">
    <name type="scientific">Microbaculum marinum</name>
    <dbReference type="NCBI Taxonomy" id="1764581"/>
    <lineage>
        <taxon>Bacteria</taxon>
        <taxon>Pseudomonadati</taxon>
        <taxon>Pseudomonadota</taxon>
        <taxon>Alphaproteobacteria</taxon>
        <taxon>Hyphomicrobiales</taxon>
        <taxon>Tepidamorphaceae</taxon>
        <taxon>Microbaculum</taxon>
    </lineage>
</organism>
<dbReference type="EMBL" id="JAZHOF010000017">
    <property type="protein sequence ID" value="MEJ8575028.1"/>
    <property type="molecule type" value="Genomic_DNA"/>
</dbReference>
<feature type="region of interest" description="Disordered" evidence="1">
    <location>
        <begin position="35"/>
        <end position="105"/>
    </location>
</feature>
<evidence type="ECO:0008006" key="4">
    <source>
        <dbReference type="Google" id="ProtNLM"/>
    </source>
</evidence>
<dbReference type="AlphaFoldDB" id="A0AAW9S4D2"/>
<gene>
    <name evidence="2" type="ORF">V3328_26375</name>
</gene>
<comment type="caution">
    <text evidence="2">The sequence shown here is derived from an EMBL/GenBank/DDBJ whole genome shotgun (WGS) entry which is preliminary data.</text>
</comment>
<name>A0AAW9S4D2_9HYPH</name>
<proteinExistence type="predicted"/>
<evidence type="ECO:0000313" key="3">
    <source>
        <dbReference type="Proteomes" id="UP001378188"/>
    </source>
</evidence>
<dbReference type="Proteomes" id="UP001378188">
    <property type="component" value="Unassembled WGS sequence"/>
</dbReference>
<dbReference type="InterPro" id="IPR029063">
    <property type="entry name" value="SAM-dependent_MTases_sf"/>
</dbReference>
<accession>A0AAW9S4D2</accession>
<evidence type="ECO:0000313" key="2">
    <source>
        <dbReference type="EMBL" id="MEJ8575028.1"/>
    </source>
</evidence>
<sequence>MAESTFGRLAVNDGKLVARLRDGKSVTLHTLERLQQFMRSASPDGAGEESEAMPGPDDSVEHLETAAAAGPGAASAARTAPDAGAASAGAPPPDADPDPETQEGKNFRFFDNRQKYLMFVNTCSEKWVVANRVAMELAHIHPSPPAVRVFDAGLGDGTVLTRLMRAMHNRFPTMPHYISGKEISLEDIRLALEKMPDRFNEHPASVLVFTNMYYSEAPWLRVRSPAAAASLVWHEVALEGSSSFDFEEQITALQPFLAEHWQAKTSAKTGNPIYERPVVLVIYRRDHKFLLDSVIPKPGTTHADFDMIIASQPYRLRVPAEFKASKVVAPLARALGPGGRLVGIHSHGNDPGLEIVQKVWPDEQPYRNDRHDILKAVKDILGSTNRDLKYNAYSDARSVFRYDMHTLPNELAGAIGTSTLFAAWNAAIYVAQIEDERLSGVVKDGRYIDATAEVLRKHGGLWFNDETYVISRRQA</sequence>
<keyword evidence="3" id="KW-1185">Reference proteome</keyword>
<dbReference type="SUPFAM" id="SSF53335">
    <property type="entry name" value="S-adenosyl-L-methionine-dependent methyltransferases"/>
    <property type="match status" value="1"/>
</dbReference>
<evidence type="ECO:0000256" key="1">
    <source>
        <dbReference type="SAM" id="MobiDB-lite"/>
    </source>
</evidence>
<dbReference type="RefSeq" id="WP_340332740.1">
    <property type="nucleotide sequence ID" value="NZ_JAZHOF010000017.1"/>
</dbReference>
<protein>
    <recommendedName>
        <fullName evidence="4">Methyltransferase</fullName>
    </recommendedName>
</protein>
<reference evidence="2 3" key="1">
    <citation type="submission" date="2024-02" db="EMBL/GenBank/DDBJ databases">
        <title>Genome analysis and characterization of Microbaculum marinisediminis sp. nov., isolated from marine sediment.</title>
        <authorList>
            <person name="Du Z.-J."/>
            <person name="Ye Y.-Q."/>
            <person name="Zhang Z.-R."/>
            <person name="Yuan S.-M."/>
            <person name="Zhang X.-Y."/>
        </authorList>
    </citation>
    <scope>NUCLEOTIDE SEQUENCE [LARGE SCALE GENOMIC DNA]</scope>
    <source>
        <strain evidence="2 3">SDUM1044001</strain>
    </source>
</reference>
<feature type="compositionally biased region" description="Low complexity" evidence="1">
    <location>
        <begin position="65"/>
        <end position="89"/>
    </location>
</feature>